<protein>
    <recommendedName>
        <fullName evidence="3">Iron-only hydrogenase system regulator</fullName>
    </recommendedName>
</protein>
<evidence type="ECO:0000313" key="1">
    <source>
        <dbReference type="EMBL" id="MBS2097012.1"/>
    </source>
</evidence>
<proteinExistence type="predicted"/>
<dbReference type="SUPFAM" id="SSF55021">
    <property type="entry name" value="ACT-like"/>
    <property type="match status" value="1"/>
</dbReference>
<dbReference type="InterPro" id="IPR027271">
    <property type="entry name" value="Acetolactate_synth/TF_NikR_C"/>
</dbReference>
<name>A0ABS5JQ64_9BACT</name>
<accession>A0ABS5JQ64</accession>
<evidence type="ECO:0000313" key="2">
    <source>
        <dbReference type="Proteomes" id="UP000708576"/>
    </source>
</evidence>
<sequence length="88" mass="9873">MNDLTTILGISVFDRTKEAGHVQTLLTRYGCSIKTRLGLHEVTEDFCSHSGLIILELFGDPKEQEKLEQKLTVIPGVEVQKMIFNLKG</sequence>
<gene>
    <name evidence="1" type="ORF">KEM10_01905</name>
</gene>
<organism evidence="1 2">
    <name type="scientific">Carboxylicivirga linearis</name>
    <dbReference type="NCBI Taxonomy" id="1628157"/>
    <lineage>
        <taxon>Bacteria</taxon>
        <taxon>Pseudomonadati</taxon>
        <taxon>Bacteroidota</taxon>
        <taxon>Bacteroidia</taxon>
        <taxon>Marinilabiliales</taxon>
        <taxon>Marinilabiliaceae</taxon>
        <taxon>Carboxylicivirga</taxon>
    </lineage>
</organism>
<dbReference type="InterPro" id="IPR045865">
    <property type="entry name" value="ACT-like_dom_sf"/>
</dbReference>
<dbReference type="Gene3D" id="3.30.70.1150">
    <property type="entry name" value="ACT-like. Chain A, domain 2"/>
    <property type="match status" value="1"/>
</dbReference>
<evidence type="ECO:0008006" key="3">
    <source>
        <dbReference type="Google" id="ProtNLM"/>
    </source>
</evidence>
<dbReference type="RefSeq" id="WP_212212751.1">
    <property type="nucleotide sequence ID" value="NZ_JAGUCO010000001.1"/>
</dbReference>
<reference evidence="1 2" key="1">
    <citation type="journal article" date="2015" name="Int. J. Syst. Evol. Microbiol.">
        <title>Carboxylicivirga linearis sp. nov., isolated from a sea cucumber culture pond.</title>
        <authorList>
            <person name="Wang F.Q."/>
            <person name="Zhou Y.X."/>
            <person name="Lin X.Z."/>
            <person name="Chen G.J."/>
            <person name="Du Z.J."/>
        </authorList>
    </citation>
    <scope>NUCLEOTIDE SEQUENCE [LARGE SCALE GENOMIC DNA]</scope>
    <source>
        <strain evidence="1 2">FB218</strain>
    </source>
</reference>
<keyword evidence="2" id="KW-1185">Reference proteome</keyword>
<dbReference type="EMBL" id="JAGUCO010000001">
    <property type="protein sequence ID" value="MBS2097012.1"/>
    <property type="molecule type" value="Genomic_DNA"/>
</dbReference>
<dbReference type="Proteomes" id="UP000708576">
    <property type="component" value="Unassembled WGS sequence"/>
</dbReference>
<comment type="caution">
    <text evidence="1">The sequence shown here is derived from an EMBL/GenBank/DDBJ whole genome shotgun (WGS) entry which is preliminary data.</text>
</comment>